<keyword evidence="1" id="KW-1133">Transmembrane helix</keyword>
<dbReference type="Proteomes" id="UP000472272">
    <property type="component" value="Chromosome 3"/>
</dbReference>
<name>A0A670HYG3_PODMU</name>
<reference evidence="2 3" key="1">
    <citation type="journal article" date="2019" name="Proc. Natl. Acad. Sci. U.S.A.">
        <title>Regulatory changes in pterin and carotenoid genes underlie balanced color polymorphisms in the wall lizard.</title>
        <authorList>
            <person name="Andrade P."/>
            <person name="Pinho C."/>
            <person name="Perez I de Lanuza G."/>
            <person name="Afonso S."/>
            <person name="Brejcha J."/>
            <person name="Rubin C.J."/>
            <person name="Wallerman O."/>
            <person name="Pereira P."/>
            <person name="Sabatino S.J."/>
            <person name="Bellati A."/>
            <person name="Pellitteri-Rosa D."/>
            <person name="Bosakova Z."/>
            <person name="Bunikis I."/>
            <person name="Carretero M.A."/>
            <person name="Feiner N."/>
            <person name="Marsik P."/>
            <person name="Pauperio F."/>
            <person name="Salvi D."/>
            <person name="Soler L."/>
            <person name="While G.M."/>
            <person name="Uller T."/>
            <person name="Font E."/>
            <person name="Andersson L."/>
            <person name="Carneiro M."/>
        </authorList>
    </citation>
    <scope>NUCLEOTIDE SEQUENCE</scope>
</reference>
<evidence type="ECO:0000313" key="2">
    <source>
        <dbReference type="Ensembl" id="ENSPMRP00000004235.1"/>
    </source>
</evidence>
<keyword evidence="1" id="KW-0472">Membrane</keyword>
<dbReference type="Ensembl" id="ENSPMRT00000004521.1">
    <property type="protein sequence ID" value="ENSPMRP00000004235.1"/>
    <property type="gene ID" value="ENSPMRG00000002903.1"/>
</dbReference>
<reference evidence="2" key="2">
    <citation type="submission" date="2025-08" db="UniProtKB">
        <authorList>
            <consortium name="Ensembl"/>
        </authorList>
    </citation>
    <scope>IDENTIFICATION</scope>
</reference>
<feature type="transmembrane region" description="Helical" evidence="1">
    <location>
        <begin position="45"/>
        <end position="63"/>
    </location>
</feature>
<organism evidence="2 3">
    <name type="scientific">Podarcis muralis</name>
    <name type="common">Wall lizard</name>
    <name type="synonym">Lacerta muralis</name>
    <dbReference type="NCBI Taxonomy" id="64176"/>
    <lineage>
        <taxon>Eukaryota</taxon>
        <taxon>Metazoa</taxon>
        <taxon>Chordata</taxon>
        <taxon>Craniata</taxon>
        <taxon>Vertebrata</taxon>
        <taxon>Euteleostomi</taxon>
        <taxon>Lepidosauria</taxon>
        <taxon>Squamata</taxon>
        <taxon>Bifurcata</taxon>
        <taxon>Unidentata</taxon>
        <taxon>Episquamata</taxon>
        <taxon>Laterata</taxon>
        <taxon>Lacertibaenia</taxon>
        <taxon>Lacertidae</taxon>
        <taxon>Podarcis</taxon>
    </lineage>
</organism>
<reference evidence="2" key="3">
    <citation type="submission" date="2025-09" db="UniProtKB">
        <authorList>
            <consortium name="Ensembl"/>
        </authorList>
    </citation>
    <scope>IDENTIFICATION</scope>
</reference>
<proteinExistence type="predicted"/>
<keyword evidence="3" id="KW-1185">Reference proteome</keyword>
<keyword evidence="1" id="KW-0812">Transmembrane</keyword>
<evidence type="ECO:0000313" key="3">
    <source>
        <dbReference type="Proteomes" id="UP000472272"/>
    </source>
</evidence>
<sequence>CDSVYNLRKQARQLENELDLKLVSFSKLCTSYSHSSSREGRRDRYRYYCPTFLLFLTFLPFQNSFCFKPVFSLFFLSFITQDSCLVAYLTQFRGCACAPPTIPNCFYTT</sequence>
<dbReference type="AlphaFoldDB" id="A0A670HYG3"/>
<dbReference type="GeneTree" id="ENSGT00960000189990"/>
<protein>
    <submittedName>
        <fullName evidence="2">Uncharacterized protein</fullName>
    </submittedName>
</protein>
<accession>A0A670HYG3</accession>
<evidence type="ECO:0000256" key="1">
    <source>
        <dbReference type="SAM" id="Phobius"/>
    </source>
</evidence>